<dbReference type="EMBL" id="BGPR01000248">
    <property type="protein sequence ID" value="GBM07914.1"/>
    <property type="molecule type" value="Genomic_DNA"/>
</dbReference>
<feature type="compositionally biased region" description="Basic and acidic residues" evidence="1">
    <location>
        <begin position="155"/>
        <end position="165"/>
    </location>
</feature>
<evidence type="ECO:0000256" key="1">
    <source>
        <dbReference type="SAM" id="MobiDB-lite"/>
    </source>
</evidence>
<feature type="region of interest" description="Disordered" evidence="1">
    <location>
        <begin position="137"/>
        <end position="209"/>
    </location>
</feature>
<comment type="caution">
    <text evidence="2">The sequence shown here is derived from an EMBL/GenBank/DDBJ whole genome shotgun (WGS) entry which is preliminary data.</text>
</comment>
<feature type="compositionally biased region" description="Acidic residues" evidence="1">
    <location>
        <begin position="166"/>
        <end position="181"/>
    </location>
</feature>
<proteinExistence type="predicted"/>
<name>A0A4Y2CW14_ARAVE</name>
<gene>
    <name evidence="2" type="ORF">AVEN_96524_1</name>
</gene>
<evidence type="ECO:0000313" key="2">
    <source>
        <dbReference type="EMBL" id="GBM07914.1"/>
    </source>
</evidence>
<dbReference type="Proteomes" id="UP000499080">
    <property type="component" value="Unassembled WGS sequence"/>
</dbReference>
<feature type="region of interest" description="Disordered" evidence="1">
    <location>
        <begin position="1"/>
        <end position="61"/>
    </location>
</feature>
<protein>
    <submittedName>
        <fullName evidence="2">Uncharacterized protein</fullName>
    </submittedName>
</protein>
<accession>A0A4Y2CW14</accession>
<reference evidence="2 3" key="1">
    <citation type="journal article" date="2019" name="Sci. Rep.">
        <title>Orb-weaving spider Araneus ventricosus genome elucidates the spidroin gene catalogue.</title>
        <authorList>
            <person name="Kono N."/>
            <person name="Nakamura H."/>
            <person name="Ohtoshi R."/>
            <person name="Moran D.A.P."/>
            <person name="Shinohara A."/>
            <person name="Yoshida Y."/>
            <person name="Fujiwara M."/>
            <person name="Mori M."/>
            <person name="Tomita M."/>
            <person name="Arakawa K."/>
        </authorList>
    </citation>
    <scope>NUCLEOTIDE SEQUENCE [LARGE SCALE GENOMIC DNA]</scope>
</reference>
<dbReference type="AlphaFoldDB" id="A0A4Y2CW14"/>
<evidence type="ECO:0000313" key="3">
    <source>
        <dbReference type="Proteomes" id="UP000499080"/>
    </source>
</evidence>
<sequence>MQTQEESQEKKRKFFEEEESSQRKKIKHHGSSEVVQNERKKLPADPNDMPGPSHSEGTDRAEFEGGVLKRIEEPLNEILRAWKKIENKNEEKLVSSSDDTEGEPKSNCVEYPCTVTMELNKYKLESGYGYEISEMKISLREPGKNQMKSTSDSEECIKSEDRGDDHEDSDDSVICLDDDTEYSLNSSQHTIKQKKQPAKSESIAAGNGMEQDENKAVFLIKREGNCTCVGCQKRN</sequence>
<organism evidence="2 3">
    <name type="scientific">Araneus ventricosus</name>
    <name type="common">Orbweaver spider</name>
    <name type="synonym">Epeira ventricosa</name>
    <dbReference type="NCBI Taxonomy" id="182803"/>
    <lineage>
        <taxon>Eukaryota</taxon>
        <taxon>Metazoa</taxon>
        <taxon>Ecdysozoa</taxon>
        <taxon>Arthropoda</taxon>
        <taxon>Chelicerata</taxon>
        <taxon>Arachnida</taxon>
        <taxon>Araneae</taxon>
        <taxon>Araneomorphae</taxon>
        <taxon>Entelegynae</taxon>
        <taxon>Araneoidea</taxon>
        <taxon>Araneidae</taxon>
        <taxon>Araneus</taxon>
    </lineage>
</organism>
<feature type="region of interest" description="Disordered" evidence="1">
    <location>
        <begin position="86"/>
        <end position="108"/>
    </location>
</feature>
<keyword evidence="3" id="KW-1185">Reference proteome</keyword>